<evidence type="ECO:0000256" key="4">
    <source>
        <dbReference type="ARBA" id="ARBA00017871"/>
    </source>
</evidence>
<evidence type="ECO:0000313" key="8">
    <source>
        <dbReference type="EMBL" id="MFH0254864.1"/>
    </source>
</evidence>
<dbReference type="EC" id="1.13.12.3" evidence="3"/>
<proteinExistence type="inferred from homology"/>
<comment type="similarity">
    <text evidence="2">Belongs to the tryptophan 2-monooxygenase family.</text>
</comment>
<dbReference type="SUPFAM" id="SSF51905">
    <property type="entry name" value="FAD/NAD(P)-binding domain"/>
    <property type="match status" value="1"/>
</dbReference>
<dbReference type="Proteomes" id="UP001607157">
    <property type="component" value="Unassembled WGS sequence"/>
</dbReference>
<dbReference type="PANTHER" id="PTHR10742:SF410">
    <property type="entry name" value="LYSINE-SPECIFIC HISTONE DEMETHYLASE 2"/>
    <property type="match status" value="1"/>
</dbReference>
<comment type="catalytic activity">
    <reaction evidence="6">
        <text>L-tryptophan + O2 = indole-3-acetamide + CO2 + H2O</text>
        <dbReference type="Rhea" id="RHEA:16165"/>
        <dbReference type="ChEBI" id="CHEBI:15377"/>
        <dbReference type="ChEBI" id="CHEBI:15379"/>
        <dbReference type="ChEBI" id="CHEBI:16031"/>
        <dbReference type="ChEBI" id="CHEBI:16526"/>
        <dbReference type="ChEBI" id="CHEBI:57912"/>
        <dbReference type="EC" id="1.13.12.3"/>
    </reaction>
</comment>
<dbReference type="RefSeq" id="WP_394624059.1">
    <property type="nucleotide sequence ID" value="NZ_JBIHMM010000003.1"/>
</dbReference>
<keyword evidence="9" id="KW-1185">Reference proteome</keyword>
<comment type="caution">
    <text evidence="8">The sequence shown here is derived from an EMBL/GenBank/DDBJ whole genome shotgun (WGS) entry which is preliminary data.</text>
</comment>
<sequence>MLRPRQEGKGMDGKGIIIVGAGAAGVGAALECAARGIPYTVLEAAERVGGRAYTAAAGLPQAWDHGCHWLHCADENPLVAWADRLGADYVRQRTFNEAISVWSDGRFQDPGAVAECDDALNRAFEAVETSGRDVAIPDVLPDTGRWTPTVRLILALMAGDDAEDVSAAGYADYHDTDHNWPVLSGYGALITAMAEGLNIRTGVPVHAVRQRGDGASVVTDAGDLEAAGVIVTASTNVLARGGIRMEGGAAADLAQALHRVPCGVYEKVAFALDRIPDELAQTRFLTVQTGADMATNFQVMHGVEPMMLCHMAGRTAHGLVMDGPGAMVDYARAALRQAFGPQIEKRITGTATTNWTNDPLVLGSYSHARPGSAGFRREMIARDTGRVAFAGEAFSPQWQATAHGAYDSGRRVAGRMAEKIS</sequence>
<protein>
    <recommendedName>
        <fullName evidence="4">Tryptophan 2-monooxygenase</fullName>
        <ecNumber evidence="3">1.13.12.3</ecNumber>
    </recommendedName>
</protein>
<dbReference type="InterPro" id="IPR050281">
    <property type="entry name" value="Flavin_monoamine_oxidase"/>
</dbReference>
<dbReference type="SUPFAM" id="SSF54373">
    <property type="entry name" value="FAD-linked reductases, C-terminal domain"/>
    <property type="match status" value="1"/>
</dbReference>
<evidence type="ECO:0000256" key="2">
    <source>
        <dbReference type="ARBA" id="ARBA00005833"/>
    </source>
</evidence>
<dbReference type="Gene3D" id="3.50.50.60">
    <property type="entry name" value="FAD/NAD(P)-binding domain"/>
    <property type="match status" value="1"/>
</dbReference>
<organism evidence="8 9">
    <name type="scientific">Roseovarius aquimarinus</name>
    <dbReference type="NCBI Taxonomy" id="1229156"/>
    <lineage>
        <taxon>Bacteria</taxon>
        <taxon>Pseudomonadati</taxon>
        <taxon>Pseudomonadota</taxon>
        <taxon>Alphaproteobacteria</taxon>
        <taxon>Rhodobacterales</taxon>
        <taxon>Roseobacteraceae</taxon>
        <taxon>Roseovarius</taxon>
    </lineage>
</organism>
<reference evidence="8 9" key="1">
    <citation type="submission" date="2024-10" db="EMBL/GenBank/DDBJ databases">
        <authorList>
            <person name="Yang X.-N."/>
        </authorList>
    </citation>
    <scope>NUCLEOTIDE SEQUENCE [LARGE SCALE GENOMIC DNA]</scope>
    <source>
        <strain evidence="8 9">CAU 1059</strain>
    </source>
</reference>
<evidence type="ECO:0000256" key="3">
    <source>
        <dbReference type="ARBA" id="ARBA00012535"/>
    </source>
</evidence>
<feature type="domain" description="Amine oxidase" evidence="7">
    <location>
        <begin position="177"/>
        <end position="416"/>
    </location>
</feature>
<dbReference type="PANTHER" id="PTHR10742">
    <property type="entry name" value="FLAVIN MONOAMINE OXIDASE"/>
    <property type="match status" value="1"/>
</dbReference>
<evidence type="ECO:0000256" key="1">
    <source>
        <dbReference type="ARBA" id="ARBA00004814"/>
    </source>
</evidence>
<name>A0ABW7I9L4_9RHOB</name>
<evidence type="ECO:0000259" key="7">
    <source>
        <dbReference type="Pfam" id="PF01593"/>
    </source>
</evidence>
<evidence type="ECO:0000256" key="6">
    <source>
        <dbReference type="ARBA" id="ARBA00047321"/>
    </source>
</evidence>
<gene>
    <name evidence="8" type="ORF">ACGRVM_13240</name>
</gene>
<dbReference type="InterPro" id="IPR036188">
    <property type="entry name" value="FAD/NAD-bd_sf"/>
</dbReference>
<evidence type="ECO:0000256" key="5">
    <source>
        <dbReference type="ARBA" id="ARBA00023070"/>
    </source>
</evidence>
<comment type="pathway">
    <text evidence="1">Plant hormone metabolism; auxin biosynthesis.</text>
</comment>
<accession>A0ABW7I9L4</accession>
<evidence type="ECO:0000313" key="9">
    <source>
        <dbReference type="Proteomes" id="UP001607157"/>
    </source>
</evidence>
<keyword evidence="5" id="KW-0073">Auxin biosynthesis</keyword>
<dbReference type="Pfam" id="PF13450">
    <property type="entry name" value="NAD_binding_8"/>
    <property type="match status" value="1"/>
</dbReference>
<dbReference type="Pfam" id="PF01593">
    <property type="entry name" value="Amino_oxidase"/>
    <property type="match status" value="1"/>
</dbReference>
<dbReference type="EMBL" id="JBIHMM010000003">
    <property type="protein sequence ID" value="MFH0254864.1"/>
    <property type="molecule type" value="Genomic_DNA"/>
</dbReference>
<dbReference type="InterPro" id="IPR002937">
    <property type="entry name" value="Amino_oxidase"/>
</dbReference>